<dbReference type="InterPro" id="IPR024079">
    <property type="entry name" value="MetalloPept_cat_dom_sf"/>
</dbReference>
<keyword evidence="2" id="KW-1185">Reference proteome</keyword>
<dbReference type="Gene3D" id="3.40.390.10">
    <property type="entry name" value="Collagenase (Catalytic Domain)"/>
    <property type="match status" value="1"/>
</dbReference>
<gene>
    <name evidence="1" type="ORF">HNQ50_000131</name>
</gene>
<dbReference type="EMBL" id="JACHHN010000001">
    <property type="protein sequence ID" value="MBB5189421.1"/>
    <property type="molecule type" value="Genomic_DNA"/>
</dbReference>
<evidence type="ECO:0000313" key="1">
    <source>
        <dbReference type="EMBL" id="MBB5189421.1"/>
    </source>
</evidence>
<dbReference type="SUPFAM" id="SSF55486">
    <property type="entry name" value="Metalloproteases ('zincins'), catalytic domain"/>
    <property type="match status" value="1"/>
</dbReference>
<reference evidence="1 2" key="1">
    <citation type="submission" date="2020-08" db="EMBL/GenBank/DDBJ databases">
        <title>Genomic Encyclopedia of Type Strains, Phase IV (KMG-IV): sequencing the most valuable type-strain genomes for metagenomic binning, comparative biology and taxonomic classification.</title>
        <authorList>
            <person name="Goeker M."/>
        </authorList>
    </citation>
    <scope>NUCLEOTIDE SEQUENCE [LARGE SCALE GENOMIC DNA]</scope>
    <source>
        <strain evidence="1 2">DSM 18233</strain>
    </source>
</reference>
<organism evidence="1 2">
    <name type="scientific">Silvimonas terrae</name>
    <dbReference type="NCBI Taxonomy" id="300266"/>
    <lineage>
        <taxon>Bacteria</taxon>
        <taxon>Pseudomonadati</taxon>
        <taxon>Pseudomonadota</taxon>
        <taxon>Betaproteobacteria</taxon>
        <taxon>Neisseriales</taxon>
        <taxon>Chitinibacteraceae</taxon>
        <taxon>Silvimonas</taxon>
    </lineage>
</organism>
<sequence>MATFMSAIECLRERGQVQASGAVSARTLMQHFHPDPAGSVRALQAAIFASVATRRPWAVILCRFKGMGPNPVLERPIEDFFRHAFSPGSGGLVEYWRDVSLGSIDITGSRVFDWVETDIERSKAAGTPRSTPAGPGRSGLIDYAIKALQKRGDDPLAGFHSQIVIYPYRWAKDGAPAGADYRTPGWGSYWIDGSADGRGKVCLTPPFDGNVVAHEMGHGFNMEHDVGADMKTNYADPCCIMSQNGSFQHPIFKVPFGPALCIAHLAQQGWLYKRRVLVDAGDWMRRKEGIALLLGAISRPAVETNLGAKLAYKTPDAAWDYYLEYVRPIDWNQGVVPGTAYLFVRRLAEVEGIGVTAIYLGGVAIPDKIGQPAIFTEPSGNVRFTVELMDLPGSQIKVVAQKL</sequence>
<accession>A0A840RAU0</accession>
<evidence type="ECO:0008006" key="3">
    <source>
        <dbReference type="Google" id="ProtNLM"/>
    </source>
</evidence>
<dbReference type="RefSeq" id="WP_184096513.1">
    <property type="nucleotide sequence ID" value="NZ_JACHHN010000001.1"/>
</dbReference>
<evidence type="ECO:0000313" key="2">
    <source>
        <dbReference type="Proteomes" id="UP000543030"/>
    </source>
</evidence>
<dbReference type="AlphaFoldDB" id="A0A840RAU0"/>
<name>A0A840RAU0_9NEIS</name>
<dbReference type="GO" id="GO:0008237">
    <property type="term" value="F:metallopeptidase activity"/>
    <property type="evidence" value="ECO:0007669"/>
    <property type="project" value="InterPro"/>
</dbReference>
<proteinExistence type="predicted"/>
<dbReference type="Proteomes" id="UP000543030">
    <property type="component" value="Unassembled WGS sequence"/>
</dbReference>
<protein>
    <recommendedName>
        <fullName evidence="3">M6 family metalloprotease-like protein</fullName>
    </recommendedName>
</protein>
<comment type="caution">
    <text evidence="1">The sequence shown here is derived from an EMBL/GenBank/DDBJ whole genome shotgun (WGS) entry which is preliminary data.</text>
</comment>